<evidence type="ECO:0000259" key="6">
    <source>
        <dbReference type="Pfam" id="PF13649"/>
    </source>
</evidence>
<keyword evidence="3 7" id="KW-0808">Transferase</keyword>
<name>A0A6P1W7B7_9BACT</name>
<dbReference type="Gene3D" id="3.40.50.150">
    <property type="entry name" value="Vaccinia Virus protein VP39"/>
    <property type="match status" value="1"/>
</dbReference>
<evidence type="ECO:0000256" key="4">
    <source>
        <dbReference type="ARBA" id="ARBA00025707"/>
    </source>
</evidence>
<dbReference type="GO" id="GO:0000234">
    <property type="term" value="F:phosphoethanolamine N-methyltransferase activity"/>
    <property type="evidence" value="ECO:0007669"/>
    <property type="project" value="UniProtKB-EC"/>
</dbReference>
<keyword evidence="2 7" id="KW-0489">Methyltransferase</keyword>
<dbReference type="Proteomes" id="UP000464577">
    <property type="component" value="Chromosome"/>
</dbReference>
<dbReference type="GO" id="GO:0032259">
    <property type="term" value="P:methylation"/>
    <property type="evidence" value="ECO:0007669"/>
    <property type="project" value="UniProtKB-KW"/>
</dbReference>
<proteinExistence type="predicted"/>
<keyword evidence="8" id="KW-1185">Reference proteome</keyword>
<dbReference type="KEGG" id="senf:GJR95_35020"/>
<evidence type="ECO:0000256" key="5">
    <source>
        <dbReference type="ARBA" id="ARBA00047622"/>
    </source>
</evidence>
<comment type="pathway">
    <text evidence="4">Phospholipid metabolism.</text>
</comment>
<evidence type="ECO:0000256" key="1">
    <source>
        <dbReference type="ARBA" id="ARBA00005189"/>
    </source>
</evidence>
<reference evidence="7 8" key="1">
    <citation type="submission" date="2019-11" db="EMBL/GenBank/DDBJ databases">
        <title>Spirosoma endbachense sp. nov., isolated from a natural salt meadow.</title>
        <authorList>
            <person name="Rojas J."/>
            <person name="Ambika Manirajan B."/>
            <person name="Ratering S."/>
            <person name="Suarez C."/>
            <person name="Geissler-Plaum R."/>
            <person name="Schnell S."/>
        </authorList>
    </citation>
    <scope>NUCLEOTIDE SEQUENCE [LARGE SCALE GENOMIC DNA]</scope>
    <source>
        <strain evidence="7 8">I-24</strain>
    </source>
</reference>
<evidence type="ECO:0000313" key="8">
    <source>
        <dbReference type="Proteomes" id="UP000464577"/>
    </source>
</evidence>
<evidence type="ECO:0000256" key="2">
    <source>
        <dbReference type="ARBA" id="ARBA00022603"/>
    </source>
</evidence>
<comment type="catalytic activity">
    <reaction evidence="5">
        <text>phosphoethanolamine + S-adenosyl-L-methionine = N-methylethanolamine phosphate + S-adenosyl-L-homocysteine + H(+)</text>
        <dbReference type="Rhea" id="RHEA:20365"/>
        <dbReference type="ChEBI" id="CHEBI:15378"/>
        <dbReference type="ChEBI" id="CHEBI:57781"/>
        <dbReference type="ChEBI" id="CHEBI:57856"/>
        <dbReference type="ChEBI" id="CHEBI:58190"/>
        <dbReference type="ChEBI" id="CHEBI:59789"/>
        <dbReference type="EC" id="2.1.1.103"/>
    </reaction>
    <physiologicalReaction direction="left-to-right" evidence="5">
        <dbReference type="Rhea" id="RHEA:20366"/>
    </physiologicalReaction>
</comment>
<dbReference type="CDD" id="cd02440">
    <property type="entry name" value="AdoMet_MTases"/>
    <property type="match status" value="1"/>
</dbReference>
<accession>A0A6P1W7B7</accession>
<dbReference type="SUPFAM" id="SSF53335">
    <property type="entry name" value="S-adenosyl-L-methionine-dependent methyltransferases"/>
    <property type="match status" value="1"/>
</dbReference>
<gene>
    <name evidence="7" type="ORF">GJR95_35020</name>
</gene>
<organism evidence="7 8">
    <name type="scientific">Spirosoma endbachense</name>
    <dbReference type="NCBI Taxonomy" id="2666025"/>
    <lineage>
        <taxon>Bacteria</taxon>
        <taxon>Pseudomonadati</taxon>
        <taxon>Bacteroidota</taxon>
        <taxon>Cytophagia</taxon>
        <taxon>Cytophagales</taxon>
        <taxon>Cytophagaceae</taxon>
        <taxon>Spirosoma</taxon>
    </lineage>
</organism>
<comment type="pathway">
    <text evidence="1">Lipid metabolism.</text>
</comment>
<dbReference type="InterPro" id="IPR041698">
    <property type="entry name" value="Methyltransf_25"/>
</dbReference>
<protein>
    <submittedName>
        <fullName evidence="7">Methyltransferase domain-containing protein</fullName>
    </submittedName>
</protein>
<dbReference type="Pfam" id="PF13649">
    <property type="entry name" value="Methyltransf_25"/>
    <property type="match status" value="1"/>
</dbReference>
<dbReference type="EMBL" id="CP045997">
    <property type="protein sequence ID" value="QHV99909.1"/>
    <property type="molecule type" value="Genomic_DNA"/>
</dbReference>
<dbReference type="PANTHER" id="PTHR44307:SF2">
    <property type="entry name" value="PHOSPHOETHANOLAMINE METHYLTRANSFERASE ISOFORM X1"/>
    <property type="match status" value="1"/>
</dbReference>
<evidence type="ECO:0000313" key="7">
    <source>
        <dbReference type="EMBL" id="QHV99909.1"/>
    </source>
</evidence>
<dbReference type="RefSeq" id="WP_162390301.1">
    <property type="nucleotide sequence ID" value="NZ_CP045997.1"/>
</dbReference>
<sequence length="265" mass="30800">MSQLLDYFAEIHRSFLHAKGELATEHLIDWLDCQPGEKILEFGIGTGATLIKLISRYKQTKFYGIDVSDLMIVKAIDRLKFCQLDKQAVIEKIVETQFNDVADSYFDKIYVESVLGIQDDESLQTIISLFNRILKPSGKLLLNETIWLESTLPETIHQFNGRVKDKFGIIQSNSTYAYLRDWKLLLIANQFDILKIEEVDNLKEFKRKKNFNEWLSKLFSLLGAVYGKLFLQKEFLLFKETDLKHQPTQKIMAGYLIMALNLKKC</sequence>
<dbReference type="PANTHER" id="PTHR44307">
    <property type="entry name" value="PHOSPHOETHANOLAMINE METHYLTRANSFERASE"/>
    <property type="match status" value="1"/>
</dbReference>
<evidence type="ECO:0000256" key="3">
    <source>
        <dbReference type="ARBA" id="ARBA00022679"/>
    </source>
</evidence>
<feature type="domain" description="Methyltransferase" evidence="6">
    <location>
        <begin position="39"/>
        <end position="138"/>
    </location>
</feature>
<dbReference type="AlphaFoldDB" id="A0A6P1W7B7"/>
<dbReference type="InterPro" id="IPR029063">
    <property type="entry name" value="SAM-dependent_MTases_sf"/>
</dbReference>